<proteinExistence type="inferred from homology"/>
<dbReference type="EMBL" id="MKHE01000004">
    <property type="protein sequence ID" value="OWK16342.1"/>
    <property type="molecule type" value="Genomic_DNA"/>
</dbReference>
<dbReference type="OrthoDB" id="311712at2759"/>
<dbReference type="InterPro" id="IPR016135">
    <property type="entry name" value="UBQ-conjugating_enzyme/RWD"/>
</dbReference>
<dbReference type="InterPro" id="IPR049567">
    <property type="entry name" value="WDR59-like"/>
</dbReference>
<dbReference type="GO" id="GO:0035859">
    <property type="term" value="C:Seh1-associated complex"/>
    <property type="evidence" value="ECO:0007669"/>
    <property type="project" value="TreeGrafter"/>
</dbReference>
<dbReference type="InterPro" id="IPR001680">
    <property type="entry name" value="WD40_rpt"/>
</dbReference>
<dbReference type="Pfam" id="PF17120">
    <property type="entry name" value="zf-RING_16"/>
    <property type="match status" value="1"/>
</dbReference>
<dbReference type="SUPFAM" id="SSF54495">
    <property type="entry name" value="UBC-like"/>
    <property type="match status" value="1"/>
</dbReference>
<evidence type="ECO:0000259" key="5">
    <source>
        <dbReference type="PROSITE" id="PS50908"/>
    </source>
</evidence>
<protein>
    <submittedName>
        <fullName evidence="6">WDR59</fullName>
    </submittedName>
</protein>
<comment type="caution">
    <text evidence="6">The sequence shown here is derived from an EMBL/GenBank/DDBJ whole genome shotgun (WGS) entry which is preliminary data.</text>
</comment>
<evidence type="ECO:0000256" key="2">
    <source>
        <dbReference type="ARBA" id="ARBA00022737"/>
    </source>
</evidence>
<feature type="domain" description="RWD" evidence="5">
    <location>
        <begin position="147"/>
        <end position="251"/>
    </location>
</feature>
<dbReference type="Gene3D" id="3.10.110.10">
    <property type="entry name" value="Ubiquitin Conjugating Enzyme"/>
    <property type="match status" value="1"/>
</dbReference>
<dbReference type="Pfam" id="PF00400">
    <property type="entry name" value="WD40"/>
    <property type="match status" value="1"/>
</dbReference>
<evidence type="ECO:0000313" key="6">
    <source>
        <dbReference type="EMBL" id="OWK16342.1"/>
    </source>
</evidence>
<keyword evidence="7" id="KW-1185">Reference proteome</keyword>
<dbReference type="Proteomes" id="UP000242450">
    <property type="component" value="Chromosome 4"/>
</dbReference>
<dbReference type="SUPFAM" id="SSF50978">
    <property type="entry name" value="WD40 repeat-like"/>
    <property type="match status" value="1"/>
</dbReference>
<dbReference type="InterPro" id="IPR049566">
    <property type="entry name" value="WDR59_RTC1-like_RING_Znf"/>
</dbReference>
<dbReference type="GO" id="GO:0034198">
    <property type="term" value="P:cellular response to amino acid starvation"/>
    <property type="evidence" value="ECO:0007669"/>
    <property type="project" value="TreeGrafter"/>
</dbReference>
<name>A0A212DDT2_CEREH</name>
<dbReference type="SMART" id="SM00320">
    <property type="entry name" value="WD40"/>
    <property type="match status" value="2"/>
</dbReference>
<feature type="repeat" description="WD" evidence="4">
    <location>
        <begin position="14"/>
        <end position="56"/>
    </location>
</feature>
<dbReference type="AlphaFoldDB" id="A0A212DDT2"/>
<dbReference type="InterPro" id="IPR036322">
    <property type="entry name" value="WD40_repeat_dom_sf"/>
</dbReference>
<dbReference type="InterPro" id="IPR006575">
    <property type="entry name" value="RWD_dom"/>
</dbReference>
<dbReference type="PROSITE" id="PS50082">
    <property type="entry name" value="WD_REPEATS_2"/>
    <property type="match status" value="1"/>
</dbReference>
<dbReference type="PANTHER" id="PTHR46170">
    <property type="entry name" value="GATOR COMPLEX PROTEIN WDR59"/>
    <property type="match status" value="1"/>
</dbReference>
<dbReference type="Gene3D" id="2.130.10.10">
    <property type="entry name" value="YVTN repeat-like/Quinoprotein amine dehydrogenase"/>
    <property type="match status" value="1"/>
</dbReference>
<comment type="similarity">
    <text evidence="3">Belongs to the WD repeat WDR59 family.</text>
</comment>
<evidence type="ECO:0000313" key="7">
    <source>
        <dbReference type="Proteomes" id="UP000242450"/>
    </source>
</evidence>
<dbReference type="GO" id="GO:1904263">
    <property type="term" value="P:positive regulation of TORC1 signaling"/>
    <property type="evidence" value="ECO:0007669"/>
    <property type="project" value="TreeGrafter"/>
</dbReference>
<keyword evidence="1 4" id="KW-0853">WD repeat</keyword>
<dbReference type="InterPro" id="IPR015943">
    <property type="entry name" value="WD40/YVTN_repeat-like_dom_sf"/>
</dbReference>
<dbReference type="CDD" id="cd16692">
    <property type="entry name" value="mRING-H2-C3H3C2_WDR59"/>
    <property type="match status" value="1"/>
</dbReference>
<dbReference type="PANTHER" id="PTHR46170:SF1">
    <property type="entry name" value="GATOR COMPLEX PROTEIN WDR59"/>
    <property type="match status" value="1"/>
</dbReference>
<feature type="non-terminal residue" evidence="6">
    <location>
        <position position="746"/>
    </location>
</feature>
<keyword evidence="2" id="KW-0677">Repeat</keyword>
<dbReference type="PROSITE" id="PS50294">
    <property type="entry name" value="WD_REPEATS_REGION"/>
    <property type="match status" value="1"/>
</dbReference>
<evidence type="ECO:0000256" key="4">
    <source>
        <dbReference type="PROSITE-ProRule" id="PRU00221"/>
    </source>
</evidence>
<evidence type="ECO:0000256" key="3">
    <source>
        <dbReference type="ARBA" id="ARBA00038452"/>
    </source>
</evidence>
<gene>
    <name evidence="6" type="ORF">Celaphus_00003934</name>
</gene>
<sequence>MVLLQKPSTAVEYLAAHLSKIHGLDWHPDSEHILATSSQDNSVKFWDYRQPRKYLNILPCQVPVWKARYTPFSNGLVTVMVPQLRRENSLLLWNVFDLNTPVHTFVGHDDVVLEFQWRKQKEGSKDYQLVTWSRDQTLRMWRVDSQMQRPLCSSCLKQLLICPPQMDAADRSCTVSVHCSSHRVKMLVKFPAQYPNHAAPSFQFINPTTITSTMKAKLLKILKDTSLQKVKRNQSCLEPCLRQLVSCLESFVNQEDSASSNPFALPNSVTPPLPTFARVTTAYGSYQDANIPFPRTSGARFCGAGYLVYFTRPMTMHRAVSPTEPTPRSLSALSAYHTGLIAPMKIRTEAPGNLRLYSGSPTRSEKEQVSISSFYYKERKSRRWKSKREGSDSGNRPIKAAGKVIIQDIACLLPVHKSLGELYILNVNDIQETCQKNAASALLVGRKDLVQVWSLATVATDLCLGPKSDPDLETPWARHPFGRQLLESLLAHYCRLRDVQTLAMLCSVFEAQSRPQGAPNPFGPFPSRSANLVVSHSRYPSFTSSGSCSSLSDPGFNTGGWNIVGRETEHLSSPWGESSPEEIRFGSLTYSDPRERERDQHDKNKRLLDPANTQQFDDFKKCYGEILYRWGLREKRAEVLKFVSCPPDPHKGIEFGVYCSHCRSEVRGTQCAICKGFTFHCAICHVAVRGSSNFCLTCGHGGHTSHMMEWFRTQEVCPTGSSFPPTVTPPIVQLPLSLDRNLPQEK</sequence>
<dbReference type="SMART" id="SM00591">
    <property type="entry name" value="RWD"/>
    <property type="match status" value="1"/>
</dbReference>
<dbReference type="GO" id="GO:0005774">
    <property type="term" value="C:vacuolar membrane"/>
    <property type="evidence" value="ECO:0007669"/>
    <property type="project" value="TreeGrafter"/>
</dbReference>
<dbReference type="GO" id="GO:0035591">
    <property type="term" value="F:signaling adaptor activity"/>
    <property type="evidence" value="ECO:0007669"/>
    <property type="project" value="TreeGrafter"/>
</dbReference>
<reference evidence="6 7" key="1">
    <citation type="journal article" date="2018" name="Mol. Genet. Genomics">
        <title>The red deer Cervus elaphus genome CerEla1.0: sequencing, annotating, genes, and chromosomes.</title>
        <authorList>
            <person name="Bana N.A."/>
            <person name="Nyiri A."/>
            <person name="Nagy J."/>
            <person name="Frank K."/>
            <person name="Nagy T."/>
            <person name="Steger V."/>
            <person name="Schiller M."/>
            <person name="Lakatos P."/>
            <person name="Sugar L."/>
            <person name="Horn P."/>
            <person name="Barta E."/>
            <person name="Orosz L."/>
        </authorList>
    </citation>
    <scope>NUCLEOTIDE SEQUENCE [LARGE SCALE GENOMIC DNA]</scope>
    <source>
        <strain evidence="6">Hungarian</strain>
    </source>
</reference>
<dbReference type="PROSITE" id="PS50908">
    <property type="entry name" value="RWD"/>
    <property type="match status" value="1"/>
</dbReference>
<evidence type="ECO:0000256" key="1">
    <source>
        <dbReference type="ARBA" id="ARBA00022574"/>
    </source>
</evidence>
<accession>A0A212DDT2</accession>
<dbReference type="InterPro" id="IPR039456">
    <property type="entry name" value="WDR59_mRING-H2-C3H3C2"/>
</dbReference>
<organism evidence="6 7">
    <name type="scientific">Cervus elaphus hippelaphus</name>
    <name type="common">European red deer</name>
    <dbReference type="NCBI Taxonomy" id="46360"/>
    <lineage>
        <taxon>Eukaryota</taxon>
        <taxon>Metazoa</taxon>
        <taxon>Chordata</taxon>
        <taxon>Craniata</taxon>
        <taxon>Vertebrata</taxon>
        <taxon>Euteleostomi</taxon>
        <taxon>Mammalia</taxon>
        <taxon>Eutheria</taxon>
        <taxon>Laurasiatheria</taxon>
        <taxon>Artiodactyla</taxon>
        <taxon>Ruminantia</taxon>
        <taxon>Pecora</taxon>
        <taxon>Cervidae</taxon>
        <taxon>Cervinae</taxon>
        <taxon>Cervus</taxon>
    </lineage>
</organism>